<evidence type="ECO:0000313" key="2">
    <source>
        <dbReference type="EMBL" id="MSC60709.1"/>
    </source>
</evidence>
<dbReference type="NCBIfam" id="TIGR03930">
    <property type="entry name" value="WXG100_ESAT6"/>
    <property type="match status" value="1"/>
</dbReference>
<organism evidence="2 3">
    <name type="scientific">Agathobacter rectalis</name>
    <dbReference type="NCBI Taxonomy" id="39491"/>
    <lineage>
        <taxon>Bacteria</taxon>
        <taxon>Bacillati</taxon>
        <taxon>Bacillota</taxon>
        <taxon>Clostridia</taxon>
        <taxon>Lachnospirales</taxon>
        <taxon>Lachnospiraceae</taxon>
        <taxon>Agathobacter</taxon>
    </lineage>
</organism>
<evidence type="ECO:0000256" key="1">
    <source>
        <dbReference type="RuleBase" id="RU362001"/>
    </source>
</evidence>
<dbReference type="EMBL" id="WKQP01000016">
    <property type="protein sequence ID" value="MSC60709.1"/>
    <property type="molecule type" value="Genomic_DNA"/>
</dbReference>
<dbReference type="RefSeq" id="WP_154267225.1">
    <property type="nucleotide sequence ID" value="NZ_WKQP01000016.1"/>
</dbReference>
<dbReference type="InterPro" id="IPR036689">
    <property type="entry name" value="ESAT-6-like_sf"/>
</dbReference>
<gene>
    <name evidence="2" type="ORF">GKE07_10975</name>
</gene>
<evidence type="ECO:0000313" key="3">
    <source>
        <dbReference type="Proteomes" id="UP000479563"/>
    </source>
</evidence>
<name>A0A6L5T975_9FIRM</name>
<dbReference type="AlphaFoldDB" id="A0A6L5T975"/>
<dbReference type="InterPro" id="IPR010310">
    <property type="entry name" value="T7SS_ESAT-6-like"/>
</dbReference>
<protein>
    <recommendedName>
        <fullName evidence="1">ESAT-6-like protein</fullName>
    </recommendedName>
</protein>
<proteinExistence type="inferred from homology"/>
<dbReference type="Proteomes" id="UP000479563">
    <property type="component" value="Unassembled WGS sequence"/>
</dbReference>
<dbReference type="Pfam" id="PF06013">
    <property type="entry name" value="WXG100"/>
    <property type="match status" value="1"/>
</dbReference>
<comment type="caution">
    <text evidence="2">The sequence shown here is derived from an EMBL/GenBank/DDBJ whole genome shotgun (WGS) entry which is preliminary data.</text>
</comment>
<accession>A0A6L5T975</accession>
<sequence length="97" mass="11072">MSGQIRMTPETMRQRAGEYTTQANNLDSIIRKMDSLLKQLQSEWEGDSSRAYAEKFAQLRPGFTKAKELIDEISSALTKTAQIVESTDRDIANQFRK</sequence>
<dbReference type="Gene3D" id="1.10.287.1060">
    <property type="entry name" value="ESAT-6-like"/>
    <property type="match status" value="1"/>
</dbReference>
<comment type="similarity">
    <text evidence="1">Belongs to the WXG100 family.</text>
</comment>
<dbReference type="SUPFAM" id="SSF140453">
    <property type="entry name" value="EsxAB dimer-like"/>
    <property type="match status" value="1"/>
</dbReference>
<reference evidence="2 3" key="1">
    <citation type="journal article" date="2019" name="Nat. Med.">
        <title>A library of human gut bacterial isolates paired with longitudinal multiomics data enables mechanistic microbiome research.</title>
        <authorList>
            <person name="Poyet M."/>
            <person name="Groussin M."/>
            <person name="Gibbons S.M."/>
            <person name="Avila-Pacheco J."/>
            <person name="Jiang X."/>
            <person name="Kearney S.M."/>
            <person name="Perrotta A.R."/>
            <person name="Berdy B."/>
            <person name="Zhao S."/>
            <person name="Lieberman T.D."/>
            <person name="Swanson P.K."/>
            <person name="Smith M."/>
            <person name="Roesemann S."/>
            <person name="Alexander J.E."/>
            <person name="Rich S.A."/>
            <person name="Livny J."/>
            <person name="Vlamakis H."/>
            <person name="Clish C."/>
            <person name="Bullock K."/>
            <person name="Deik A."/>
            <person name="Scott J."/>
            <person name="Pierce K.A."/>
            <person name="Xavier R.J."/>
            <person name="Alm E.J."/>
        </authorList>
    </citation>
    <scope>NUCLEOTIDE SEQUENCE [LARGE SCALE GENOMIC DNA]</scope>
    <source>
        <strain evidence="2 3">BIOML-A11</strain>
    </source>
</reference>